<gene>
    <name evidence="1" type="ORF">M427DRAFT_54471</name>
</gene>
<protein>
    <submittedName>
        <fullName evidence="1">Uncharacterized protein</fullName>
    </submittedName>
</protein>
<sequence>MCERVGQILDRIAELEATTIRELAQVESEWKQLIIAFPPGKQETAPLGERFRSCDRSDLTHSNDQIRSALEDARRRATETLSRIL</sequence>
<keyword evidence="2" id="KW-1185">Reference proteome</keyword>
<proteinExistence type="predicted"/>
<evidence type="ECO:0000313" key="2">
    <source>
        <dbReference type="Proteomes" id="UP000070544"/>
    </source>
</evidence>
<evidence type="ECO:0000313" key="1">
    <source>
        <dbReference type="EMBL" id="KXS17524.1"/>
    </source>
</evidence>
<organism evidence="1 2">
    <name type="scientific">Gonapodya prolifera (strain JEL478)</name>
    <name type="common">Monoblepharis prolifera</name>
    <dbReference type="NCBI Taxonomy" id="1344416"/>
    <lineage>
        <taxon>Eukaryota</taxon>
        <taxon>Fungi</taxon>
        <taxon>Fungi incertae sedis</taxon>
        <taxon>Chytridiomycota</taxon>
        <taxon>Chytridiomycota incertae sedis</taxon>
        <taxon>Monoblepharidomycetes</taxon>
        <taxon>Monoblepharidales</taxon>
        <taxon>Gonapodyaceae</taxon>
        <taxon>Gonapodya</taxon>
    </lineage>
</organism>
<dbReference type="AlphaFoldDB" id="A0A139ALT6"/>
<accession>A0A139ALT6</accession>
<dbReference type="Proteomes" id="UP000070544">
    <property type="component" value="Unassembled WGS sequence"/>
</dbReference>
<reference evidence="1 2" key="1">
    <citation type="journal article" date="2015" name="Genome Biol. Evol.">
        <title>Phylogenomic analyses indicate that early fungi evolved digesting cell walls of algal ancestors of land plants.</title>
        <authorList>
            <person name="Chang Y."/>
            <person name="Wang S."/>
            <person name="Sekimoto S."/>
            <person name="Aerts A.L."/>
            <person name="Choi C."/>
            <person name="Clum A."/>
            <person name="LaButti K.M."/>
            <person name="Lindquist E.A."/>
            <person name="Yee Ngan C."/>
            <person name="Ohm R.A."/>
            <person name="Salamov A.A."/>
            <person name="Grigoriev I.V."/>
            <person name="Spatafora J.W."/>
            <person name="Berbee M.L."/>
        </authorList>
    </citation>
    <scope>NUCLEOTIDE SEQUENCE [LARGE SCALE GENOMIC DNA]</scope>
    <source>
        <strain evidence="1 2">JEL478</strain>
    </source>
</reference>
<name>A0A139ALT6_GONPJ</name>
<dbReference type="EMBL" id="KQ965746">
    <property type="protein sequence ID" value="KXS17524.1"/>
    <property type="molecule type" value="Genomic_DNA"/>
</dbReference>